<comment type="caution">
    <text evidence="1">The sequence shown here is derived from an EMBL/GenBank/DDBJ whole genome shotgun (WGS) entry which is preliminary data.</text>
</comment>
<accession>A0A0A6UDZ0</accession>
<dbReference type="STRING" id="1869.MB27_39390"/>
<evidence type="ECO:0000313" key="1">
    <source>
        <dbReference type="EMBL" id="KHD72514.1"/>
    </source>
</evidence>
<dbReference type="EMBL" id="JRTT01000137">
    <property type="protein sequence ID" value="KHD72514.1"/>
    <property type="molecule type" value="Genomic_DNA"/>
</dbReference>
<organism evidence="1 2">
    <name type="scientific">Actinoplanes utahensis</name>
    <dbReference type="NCBI Taxonomy" id="1869"/>
    <lineage>
        <taxon>Bacteria</taxon>
        <taxon>Bacillati</taxon>
        <taxon>Actinomycetota</taxon>
        <taxon>Actinomycetes</taxon>
        <taxon>Micromonosporales</taxon>
        <taxon>Micromonosporaceae</taxon>
        <taxon>Actinoplanes</taxon>
    </lineage>
</organism>
<keyword evidence="2" id="KW-1185">Reference proteome</keyword>
<dbReference type="eggNOG" id="COG4448">
    <property type="taxonomic scope" value="Bacteria"/>
</dbReference>
<dbReference type="InterPro" id="IPR010349">
    <property type="entry name" value="Asparaginase_II"/>
</dbReference>
<gene>
    <name evidence="1" type="ORF">MB27_39390</name>
</gene>
<evidence type="ECO:0000313" key="2">
    <source>
        <dbReference type="Proteomes" id="UP000054537"/>
    </source>
</evidence>
<dbReference type="RefSeq" id="WP_043533187.1">
    <property type="nucleotide sequence ID" value="NZ_BAABKU010000003.1"/>
</dbReference>
<proteinExistence type="predicted"/>
<dbReference type="AlphaFoldDB" id="A0A0A6UDZ0"/>
<name>A0A0A6UDZ0_ACTUT</name>
<dbReference type="Proteomes" id="UP000054537">
    <property type="component" value="Unassembled WGS sequence"/>
</dbReference>
<protein>
    <submittedName>
        <fullName evidence="1">Asparaginase</fullName>
    </submittedName>
</protein>
<dbReference type="OrthoDB" id="9780674at2"/>
<reference evidence="1 2" key="1">
    <citation type="submission" date="2014-10" db="EMBL/GenBank/DDBJ databases">
        <title>Draft genome sequence of Actinoplanes utahensis NRRL 12052.</title>
        <authorList>
            <person name="Velasco-Bucheli B."/>
            <person name="del Cerro C."/>
            <person name="Hormigo D."/>
            <person name="Garcia J.L."/>
            <person name="Acebal C."/>
            <person name="Arroyo M."/>
            <person name="de la Mata I."/>
        </authorList>
    </citation>
    <scope>NUCLEOTIDE SEQUENCE [LARGE SCALE GENOMIC DNA]</scope>
    <source>
        <strain evidence="1 2">NRRL 12052</strain>
    </source>
</reference>
<sequence>MIIAEVVRSGFVESVHHGVVAVIGGTSLGDVDSPFFPRSSNKPLQTVGLLNAGLVPREEADLALISGSHDGERFHVERVRAMLAATGLGPEALRCPADLPLGETPRNAWLRGGGEAEPILMNCSGKHAGMLATCVINGWPLESYLEIDHPLQKALADAVSELADEPIAALGVDGCGAPIFGITPIGLARAFLRLVEAEPGTPERRVADAMREHPELVAGTGTEDTVLMNAVPGLLVKKGADGVAAAAMAGAGAVALKIADGATRARVPVLIEALRRIGLDVPAMPEVILGGGRPVGEVRAVFG</sequence>
<dbReference type="PANTHER" id="PTHR42110">
    <property type="entry name" value="L-ASPARAGINASE, PUTATIVE (AFU_ORTHOLOGUE AFUA_3G11890)-RELATED"/>
    <property type="match status" value="1"/>
</dbReference>
<dbReference type="Pfam" id="PF06089">
    <property type="entry name" value="Asparaginase_II"/>
    <property type="match status" value="1"/>
</dbReference>
<dbReference type="PANTHER" id="PTHR42110:SF1">
    <property type="entry name" value="L-ASPARAGINASE, PUTATIVE (AFU_ORTHOLOGUE AFUA_3G11890)-RELATED"/>
    <property type="match status" value="1"/>
</dbReference>